<organism evidence="9 10">
    <name type="scientific">Phialemonium thermophilum</name>
    <dbReference type="NCBI Taxonomy" id="223376"/>
    <lineage>
        <taxon>Eukaryota</taxon>
        <taxon>Fungi</taxon>
        <taxon>Dikarya</taxon>
        <taxon>Ascomycota</taxon>
        <taxon>Pezizomycotina</taxon>
        <taxon>Sordariomycetes</taxon>
        <taxon>Sordariomycetidae</taxon>
        <taxon>Cephalothecales</taxon>
        <taxon>Cephalothecaceae</taxon>
        <taxon>Phialemonium</taxon>
    </lineage>
</organism>
<evidence type="ECO:0000259" key="8">
    <source>
        <dbReference type="Pfam" id="PF02229"/>
    </source>
</evidence>
<dbReference type="EMBL" id="JAZHXJ010000084">
    <property type="protein sequence ID" value="KAL1875942.1"/>
    <property type="molecule type" value="Genomic_DNA"/>
</dbReference>
<feature type="region of interest" description="Disordered" evidence="7">
    <location>
        <begin position="1"/>
        <end position="55"/>
    </location>
</feature>
<evidence type="ECO:0000256" key="3">
    <source>
        <dbReference type="ARBA" id="ARBA00023015"/>
    </source>
</evidence>
<evidence type="ECO:0000256" key="5">
    <source>
        <dbReference type="ARBA" id="ARBA00023163"/>
    </source>
</evidence>
<name>A0ABR3XJ13_9PEZI</name>
<keyword evidence="5" id="KW-0804">Transcription</keyword>
<dbReference type="InterPro" id="IPR045125">
    <property type="entry name" value="Sub1/Tcp4-like"/>
</dbReference>
<gene>
    <name evidence="9" type="ORF">VTK73DRAFT_9726</name>
</gene>
<sequence>MPRHGAKRGYKEDEEEDGSGEEQAVKTSKKIKAASSERGDRAKKQRDAENNPYWELSSKRRVTVSKYNKMLLVNIREHYEINGELKPGKKGISLSVDQYKAFLKAIPEINAEIRKEGHVIDDDDSIDDGGELPVPKSQKGSSKKSNIEATSDEESD</sequence>
<evidence type="ECO:0000256" key="1">
    <source>
        <dbReference type="ARBA" id="ARBA00004123"/>
    </source>
</evidence>
<feature type="domain" description="Transcriptional coactivator p15 (PC4) C-terminal" evidence="8">
    <location>
        <begin position="54"/>
        <end position="105"/>
    </location>
</feature>
<protein>
    <recommendedName>
        <fullName evidence="8">Transcriptional coactivator p15 (PC4) C-terminal domain-containing protein</fullName>
    </recommendedName>
</protein>
<dbReference type="InterPro" id="IPR009044">
    <property type="entry name" value="ssDNA-bd_transcriptional_reg"/>
</dbReference>
<dbReference type="SUPFAM" id="SSF54447">
    <property type="entry name" value="ssDNA-binding transcriptional regulator domain"/>
    <property type="match status" value="1"/>
</dbReference>
<evidence type="ECO:0000256" key="2">
    <source>
        <dbReference type="ARBA" id="ARBA00009001"/>
    </source>
</evidence>
<dbReference type="Proteomes" id="UP001586593">
    <property type="component" value="Unassembled WGS sequence"/>
</dbReference>
<keyword evidence="4" id="KW-0238">DNA-binding</keyword>
<accession>A0ABR3XJ13</accession>
<reference evidence="9 10" key="1">
    <citation type="journal article" date="2024" name="Commun. Biol.">
        <title>Comparative genomic analysis of thermophilic fungi reveals convergent evolutionary adaptations and gene losses.</title>
        <authorList>
            <person name="Steindorff A.S."/>
            <person name="Aguilar-Pontes M.V."/>
            <person name="Robinson A.J."/>
            <person name="Andreopoulos B."/>
            <person name="LaButti K."/>
            <person name="Kuo A."/>
            <person name="Mondo S."/>
            <person name="Riley R."/>
            <person name="Otillar R."/>
            <person name="Haridas S."/>
            <person name="Lipzen A."/>
            <person name="Grimwood J."/>
            <person name="Schmutz J."/>
            <person name="Clum A."/>
            <person name="Reid I.D."/>
            <person name="Moisan M.C."/>
            <person name="Butler G."/>
            <person name="Nguyen T.T.M."/>
            <person name="Dewar K."/>
            <person name="Conant G."/>
            <person name="Drula E."/>
            <person name="Henrissat B."/>
            <person name="Hansel C."/>
            <person name="Singer S."/>
            <person name="Hutchinson M.I."/>
            <person name="de Vries R.P."/>
            <person name="Natvig D.O."/>
            <person name="Powell A.J."/>
            <person name="Tsang A."/>
            <person name="Grigoriev I.V."/>
        </authorList>
    </citation>
    <scope>NUCLEOTIDE SEQUENCE [LARGE SCALE GENOMIC DNA]</scope>
    <source>
        <strain evidence="9 10">ATCC 24622</strain>
    </source>
</reference>
<proteinExistence type="inferred from homology"/>
<feature type="region of interest" description="Disordered" evidence="7">
    <location>
        <begin position="115"/>
        <end position="156"/>
    </location>
</feature>
<feature type="compositionally biased region" description="Polar residues" evidence="7">
    <location>
        <begin position="138"/>
        <end position="149"/>
    </location>
</feature>
<evidence type="ECO:0000313" key="10">
    <source>
        <dbReference type="Proteomes" id="UP001586593"/>
    </source>
</evidence>
<feature type="compositionally biased region" description="Basic and acidic residues" evidence="7">
    <location>
        <begin position="35"/>
        <end position="49"/>
    </location>
</feature>
<evidence type="ECO:0000256" key="6">
    <source>
        <dbReference type="ARBA" id="ARBA00023242"/>
    </source>
</evidence>
<dbReference type="Pfam" id="PF02229">
    <property type="entry name" value="PC4"/>
    <property type="match status" value="1"/>
</dbReference>
<evidence type="ECO:0000313" key="9">
    <source>
        <dbReference type="EMBL" id="KAL1875942.1"/>
    </source>
</evidence>
<evidence type="ECO:0000256" key="4">
    <source>
        <dbReference type="ARBA" id="ARBA00023125"/>
    </source>
</evidence>
<dbReference type="PANTHER" id="PTHR13215">
    <property type="entry name" value="RNA POLYMERASE II TRANSCRIPTIONAL COACTIVATOR"/>
    <property type="match status" value="1"/>
</dbReference>
<keyword evidence="6" id="KW-0539">Nucleus</keyword>
<keyword evidence="3" id="KW-0805">Transcription regulation</keyword>
<comment type="caution">
    <text evidence="9">The sequence shown here is derived from an EMBL/GenBank/DDBJ whole genome shotgun (WGS) entry which is preliminary data.</text>
</comment>
<dbReference type="Gene3D" id="2.30.31.10">
    <property type="entry name" value="Transcriptional Coactivator Pc4, Chain A"/>
    <property type="match status" value="1"/>
</dbReference>
<dbReference type="InterPro" id="IPR003173">
    <property type="entry name" value="PC4_C"/>
</dbReference>
<evidence type="ECO:0000256" key="7">
    <source>
        <dbReference type="SAM" id="MobiDB-lite"/>
    </source>
</evidence>
<keyword evidence="10" id="KW-1185">Reference proteome</keyword>
<comment type="similarity">
    <text evidence="2">Belongs to the transcriptional coactivator PC4 family.</text>
</comment>
<feature type="compositionally biased region" description="Acidic residues" evidence="7">
    <location>
        <begin position="121"/>
        <end position="130"/>
    </location>
</feature>
<comment type="subcellular location">
    <subcellularLocation>
        <location evidence="1">Nucleus</location>
    </subcellularLocation>
</comment>